<protein>
    <recommendedName>
        <fullName evidence="4">FZ domain-containing protein</fullName>
    </recommendedName>
</protein>
<dbReference type="AlphaFoldDB" id="A0AAD8BDR3"/>
<accession>A0AAD8BDR3</accession>
<keyword evidence="3" id="KW-1185">Reference proteome</keyword>
<evidence type="ECO:0000256" key="1">
    <source>
        <dbReference type="SAM" id="SignalP"/>
    </source>
</evidence>
<proteinExistence type="predicted"/>
<comment type="caution">
    <text evidence="2">The sequence shown here is derived from an EMBL/GenBank/DDBJ whole genome shotgun (WGS) entry which is preliminary data.</text>
</comment>
<evidence type="ECO:0000313" key="3">
    <source>
        <dbReference type="Proteomes" id="UP001233172"/>
    </source>
</evidence>
<feature type="non-terminal residue" evidence="2">
    <location>
        <position position="1"/>
    </location>
</feature>
<dbReference type="EMBL" id="JASAOG010000097">
    <property type="protein sequence ID" value="KAK0052103.1"/>
    <property type="molecule type" value="Genomic_DNA"/>
</dbReference>
<evidence type="ECO:0000313" key="2">
    <source>
        <dbReference type="EMBL" id="KAK0052103.1"/>
    </source>
</evidence>
<evidence type="ECO:0008006" key="4">
    <source>
        <dbReference type="Google" id="ProtNLM"/>
    </source>
</evidence>
<organism evidence="2 3">
    <name type="scientific">Biomphalaria pfeifferi</name>
    <name type="common">Bloodfluke planorb</name>
    <name type="synonym">Freshwater snail</name>
    <dbReference type="NCBI Taxonomy" id="112525"/>
    <lineage>
        <taxon>Eukaryota</taxon>
        <taxon>Metazoa</taxon>
        <taxon>Spiralia</taxon>
        <taxon>Lophotrochozoa</taxon>
        <taxon>Mollusca</taxon>
        <taxon>Gastropoda</taxon>
        <taxon>Heterobranchia</taxon>
        <taxon>Euthyneura</taxon>
        <taxon>Panpulmonata</taxon>
        <taxon>Hygrophila</taxon>
        <taxon>Lymnaeoidea</taxon>
        <taxon>Planorbidae</taxon>
        <taxon>Biomphalaria</taxon>
    </lineage>
</organism>
<gene>
    <name evidence="2" type="ORF">Bpfe_018433</name>
</gene>
<feature type="chain" id="PRO_5042193499" description="FZ domain-containing protein" evidence="1">
    <location>
        <begin position="19"/>
        <end position="138"/>
    </location>
</feature>
<keyword evidence="1" id="KW-0732">Signal</keyword>
<dbReference type="Proteomes" id="UP001233172">
    <property type="component" value="Unassembled WGS sequence"/>
</dbReference>
<sequence>MELRRELLLAVLVALTSGQIPPRPNIAISGVPCTQSDISNMIGKCMIKFSRGHGPAVMVKMRKSLQCETSMINCTAAAVMETRICLANLGPHELSSPCRPYIDTVSDHQFGLFNLPCHVRHLKAHCMDLFIKNGLTQF</sequence>
<reference evidence="2" key="2">
    <citation type="submission" date="2023-04" db="EMBL/GenBank/DDBJ databases">
        <authorList>
            <person name="Bu L."/>
            <person name="Lu L."/>
            <person name="Laidemitt M.R."/>
            <person name="Zhang S.M."/>
            <person name="Mutuku M."/>
            <person name="Mkoji G."/>
            <person name="Steinauer M."/>
            <person name="Loker E.S."/>
        </authorList>
    </citation>
    <scope>NUCLEOTIDE SEQUENCE</scope>
    <source>
        <strain evidence="2">KasaAsao</strain>
        <tissue evidence="2">Whole Snail</tissue>
    </source>
</reference>
<feature type="signal peptide" evidence="1">
    <location>
        <begin position="1"/>
        <end position="18"/>
    </location>
</feature>
<name>A0AAD8BDR3_BIOPF</name>
<reference evidence="2" key="1">
    <citation type="journal article" date="2023" name="PLoS Negl. Trop. Dis.">
        <title>A genome sequence for Biomphalaria pfeifferi, the major vector snail for the human-infecting parasite Schistosoma mansoni.</title>
        <authorList>
            <person name="Bu L."/>
            <person name="Lu L."/>
            <person name="Laidemitt M.R."/>
            <person name="Zhang S.M."/>
            <person name="Mutuku M."/>
            <person name="Mkoji G."/>
            <person name="Steinauer M."/>
            <person name="Loker E.S."/>
        </authorList>
    </citation>
    <scope>NUCLEOTIDE SEQUENCE</scope>
    <source>
        <strain evidence="2">KasaAsao</strain>
    </source>
</reference>